<dbReference type="PROSITE" id="PS00018">
    <property type="entry name" value="EF_HAND_1"/>
    <property type="match status" value="1"/>
</dbReference>
<proteinExistence type="predicted"/>
<feature type="compositionally biased region" description="Polar residues" evidence="1">
    <location>
        <begin position="389"/>
        <end position="404"/>
    </location>
</feature>
<dbReference type="SUPFAM" id="SSF49879">
    <property type="entry name" value="SMAD/FHA domain"/>
    <property type="match status" value="1"/>
</dbReference>
<evidence type="ECO:0000313" key="3">
    <source>
        <dbReference type="EMBL" id="KAJ7621051.1"/>
    </source>
</evidence>
<dbReference type="EMBL" id="JARKIF010000016">
    <property type="protein sequence ID" value="KAJ7621051.1"/>
    <property type="molecule type" value="Genomic_DNA"/>
</dbReference>
<accession>A0AAD7BHR8</accession>
<dbReference type="SMART" id="SM00240">
    <property type="entry name" value="FHA"/>
    <property type="match status" value="1"/>
</dbReference>
<dbReference type="InterPro" id="IPR008984">
    <property type="entry name" value="SMAD_FHA_dom_sf"/>
</dbReference>
<feature type="region of interest" description="Disordered" evidence="1">
    <location>
        <begin position="331"/>
        <end position="417"/>
    </location>
</feature>
<dbReference type="AlphaFoldDB" id="A0AAD7BHR8"/>
<dbReference type="InterPro" id="IPR000253">
    <property type="entry name" value="FHA_dom"/>
</dbReference>
<feature type="compositionally biased region" description="Acidic residues" evidence="1">
    <location>
        <begin position="363"/>
        <end position="377"/>
    </location>
</feature>
<evidence type="ECO:0000256" key="1">
    <source>
        <dbReference type="SAM" id="MobiDB-lite"/>
    </source>
</evidence>
<gene>
    <name evidence="3" type="ORF">FB45DRAFT_754438</name>
</gene>
<dbReference type="PANTHER" id="PTHR15715">
    <property type="entry name" value="CENTROSOMAL PROTEIN OF 170 KDA"/>
    <property type="match status" value="1"/>
</dbReference>
<comment type="caution">
    <text evidence="3">The sequence shown here is derived from an EMBL/GenBank/DDBJ whole genome shotgun (WGS) entry which is preliminary data.</text>
</comment>
<feature type="domain" description="FHA" evidence="2">
    <location>
        <begin position="41"/>
        <end position="97"/>
    </location>
</feature>
<feature type="compositionally biased region" description="Acidic residues" evidence="1">
    <location>
        <begin position="338"/>
        <end position="349"/>
    </location>
</feature>
<name>A0AAD7BHR8_9AGAR</name>
<sequence length="470" mass="50636">MAASNAYLPPNYASQPALHLYPLDDSFIPKRIALGGSQRVVKIARPPNTKTVPGERNGFFDSRVLSRQHAEVWEEGDKIFIKDVKSSNGTFINGERLSAEGRESEPFELKSDDILEFGVDIVAEDNKTVLHRKVVARVTCLFASKNGQPPPPPLPHDQFAAMSPGAPNTFNLGPTRRPQVPMIHQGLAGLGGMGGGVRAPGRGLTLDHIFSRLQSELAKSRDTGHDLQVLTGALGAIEDTLNGAVPPANPPSFPDVLPPVVPPVPLAVSLPQVPPLVPQPPADAIAELQAQLREHQAVLNAHVDGIRALEGVLADQESMKREVSELREFVGVDRRAEEEEEGQDDDDSDTQSVMTATPHELERVDEEDEPVEQEDADGLWSEREENLTRQRAQTPEPTLDSADSSPPPLTPDRDDGGVLSLGELTARLALLTSHLESALSASSVLQEQHTTAQATIGALEAKLAALEARV</sequence>
<dbReference type="InterPro" id="IPR051176">
    <property type="entry name" value="Cent_Immune-Sig_Mod"/>
</dbReference>
<reference evidence="3" key="1">
    <citation type="submission" date="2023-03" db="EMBL/GenBank/DDBJ databases">
        <title>Massive genome expansion in bonnet fungi (Mycena s.s.) driven by repeated elements and novel gene families across ecological guilds.</title>
        <authorList>
            <consortium name="Lawrence Berkeley National Laboratory"/>
            <person name="Harder C.B."/>
            <person name="Miyauchi S."/>
            <person name="Viragh M."/>
            <person name="Kuo A."/>
            <person name="Thoen E."/>
            <person name="Andreopoulos B."/>
            <person name="Lu D."/>
            <person name="Skrede I."/>
            <person name="Drula E."/>
            <person name="Henrissat B."/>
            <person name="Morin E."/>
            <person name="Kohler A."/>
            <person name="Barry K."/>
            <person name="LaButti K."/>
            <person name="Morin E."/>
            <person name="Salamov A."/>
            <person name="Lipzen A."/>
            <person name="Mereny Z."/>
            <person name="Hegedus B."/>
            <person name="Baldrian P."/>
            <person name="Stursova M."/>
            <person name="Weitz H."/>
            <person name="Taylor A."/>
            <person name="Grigoriev I.V."/>
            <person name="Nagy L.G."/>
            <person name="Martin F."/>
            <person name="Kauserud H."/>
        </authorList>
    </citation>
    <scope>NUCLEOTIDE SEQUENCE</scope>
    <source>
        <strain evidence="3">9284</strain>
    </source>
</reference>
<organism evidence="3 4">
    <name type="scientific">Roridomyces roridus</name>
    <dbReference type="NCBI Taxonomy" id="1738132"/>
    <lineage>
        <taxon>Eukaryota</taxon>
        <taxon>Fungi</taxon>
        <taxon>Dikarya</taxon>
        <taxon>Basidiomycota</taxon>
        <taxon>Agaricomycotina</taxon>
        <taxon>Agaricomycetes</taxon>
        <taxon>Agaricomycetidae</taxon>
        <taxon>Agaricales</taxon>
        <taxon>Marasmiineae</taxon>
        <taxon>Mycenaceae</taxon>
        <taxon>Roridomyces</taxon>
    </lineage>
</organism>
<dbReference type="GO" id="GO:0005737">
    <property type="term" value="C:cytoplasm"/>
    <property type="evidence" value="ECO:0007669"/>
    <property type="project" value="TreeGrafter"/>
</dbReference>
<protein>
    <recommendedName>
        <fullName evidence="2">FHA domain-containing protein</fullName>
    </recommendedName>
</protein>
<dbReference type="Proteomes" id="UP001221142">
    <property type="component" value="Unassembled WGS sequence"/>
</dbReference>
<dbReference type="PANTHER" id="PTHR15715:SF37">
    <property type="entry name" value="LD47843P"/>
    <property type="match status" value="1"/>
</dbReference>
<dbReference type="Gene3D" id="2.60.200.20">
    <property type="match status" value="1"/>
</dbReference>
<evidence type="ECO:0000313" key="4">
    <source>
        <dbReference type="Proteomes" id="UP001221142"/>
    </source>
</evidence>
<feature type="non-terminal residue" evidence="3">
    <location>
        <position position="1"/>
    </location>
</feature>
<dbReference type="Pfam" id="PF00498">
    <property type="entry name" value="FHA"/>
    <property type="match status" value="1"/>
</dbReference>
<dbReference type="InterPro" id="IPR018247">
    <property type="entry name" value="EF_Hand_1_Ca_BS"/>
</dbReference>
<keyword evidence="4" id="KW-1185">Reference proteome</keyword>
<evidence type="ECO:0000259" key="2">
    <source>
        <dbReference type="PROSITE" id="PS50006"/>
    </source>
</evidence>
<dbReference type="PROSITE" id="PS50006">
    <property type="entry name" value="FHA_DOMAIN"/>
    <property type="match status" value="1"/>
</dbReference>